<gene>
    <name evidence="1" type="ORF">LMG26411_06686</name>
</gene>
<dbReference type="Proteomes" id="UP000672657">
    <property type="component" value="Unassembled WGS sequence"/>
</dbReference>
<proteinExistence type="predicted"/>
<evidence type="ECO:0000313" key="2">
    <source>
        <dbReference type="Proteomes" id="UP000672657"/>
    </source>
</evidence>
<reference evidence="1 2" key="1">
    <citation type="submission" date="2021-03" db="EMBL/GenBank/DDBJ databases">
        <authorList>
            <person name="Peeters C."/>
        </authorList>
    </citation>
    <scope>NUCLEOTIDE SEQUENCE [LARGE SCALE GENOMIC DNA]</scope>
    <source>
        <strain evidence="1 2">LMG 26411</strain>
    </source>
</reference>
<dbReference type="RefSeq" id="WP_211957499.1">
    <property type="nucleotide sequence ID" value="NZ_CAJPVI010000059.1"/>
</dbReference>
<sequence>MENDHAVLLNSVLVRLGRNILLFQRIESALKFMLPFMHPKGSASGDEAFARFRDKAKGQTLGKLVENLQESINADTDAVAQYLERMVEQRNQLVHHFHEMPGVSLLTEAGCRAAIQVLDDQHHEAQPLQDLVHLLGVSLGASLAAKFKDDPEWVAVYTALKQELPAHVEYVDLSDPSETTWPTTRIVRALQEAESRTEPVNGLTSLARAGAFLRSLDPDLNPQAYGVSKLKRVLVLSEAFDIVEHCPHETSEPITLYRSKPANGP</sequence>
<dbReference type="CDD" id="cd10146">
    <property type="entry name" value="LabA_like_C"/>
    <property type="match status" value="1"/>
</dbReference>
<evidence type="ECO:0008006" key="3">
    <source>
        <dbReference type="Google" id="ProtNLM"/>
    </source>
</evidence>
<name>A0ABN7QFN1_9BURK</name>
<accession>A0ABN7QFN1</accession>
<organism evidence="1 2">
    <name type="scientific">Cupriavidus numazuensis</name>
    <dbReference type="NCBI Taxonomy" id="221992"/>
    <lineage>
        <taxon>Bacteria</taxon>
        <taxon>Pseudomonadati</taxon>
        <taxon>Pseudomonadota</taxon>
        <taxon>Betaproteobacteria</taxon>
        <taxon>Burkholderiales</taxon>
        <taxon>Burkholderiaceae</taxon>
        <taxon>Cupriavidus</taxon>
    </lineage>
</organism>
<dbReference type="EMBL" id="CAJPVI010000059">
    <property type="protein sequence ID" value="CAG2159413.1"/>
    <property type="molecule type" value="Genomic_DNA"/>
</dbReference>
<evidence type="ECO:0000313" key="1">
    <source>
        <dbReference type="EMBL" id="CAG2159413.1"/>
    </source>
</evidence>
<comment type="caution">
    <text evidence="1">The sequence shown here is derived from an EMBL/GenBank/DDBJ whole genome shotgun (WGS) entry which is preliminary data.</text>
</comment>
<protein>
    <recommendedName>
        <fullName evidence="3">HTH OST-type domain-containing protein</fullName>
    </recommendedName>
</protein>
<keyword evidence="2" id="KW-1185">Reference proteome</keyword>